<keyword evidence="4" id="KW-0249">Electron transport</keyword>
<dbReference type="InterPro" id="IPR036909">
    <property type="entry name" value="Cyt_c-like_dom_sf"/>
</dbReference>
<evidence type="ECO:0000259" key="9">
    <source>
        <dbReference type="PROSITE" id="PS51007"/>
    </source>
</evidence>
<sequence>MSKNPIVPFATIAVLGIIAIIVMSGVGLNQMQSADDAENGEQTEEQSSSDPETHYENNCMSCHGEDLGGGTGPELQNVSERYSVEELQDIIANGVEGSSMMTGDYANDEEAQMMAEWLSEQ</sequence>
<name>A0ABT9VCF2_9BACI</name>
<keyword evidence="8" id="KW-0812">Transmembrane</keyword>
<dbReference type="Proteomes" id="UP001224359">
    <property type="component" value="Unassembled WGS sequence"/>
</dbReference>
<evidence type="ECO:0000313" key="10">
    <source>
        <dbReference type="EMBL" id="MDQ0158650.1"/>
    </source>
</evidence>
<feature type="domain" description="Cytochrome c" evidence="9">
    <location>
        <begin position="35"/>
        <end position="121"/>
    </location>
</feature>
<dbReference type="NCBIfam" id="NF045773">
    <property type="entry name" value="cytochro_C550"/>
    <property type="match status" value="1"/>
</dbReference>
<accession>A0ABT9VCF2</accession>
<evidence type="ECO:0000256" key="2">
    <source>
        <dbReference type="ARBA" id="ARBA00022617"/>
    </source>
</evidence>
<dbReference type="InterPro" id="IPR051811">
    <property type="entry name" value="Cytochrome_c550/c551-like"/>
</dbReference>
<dbReference type="Pfam" id="PF13442">
    <property type="entry name" value="Cytochrome_CBB3"/>
    <property type="match status" value="1"/>
</dbReference>
<feature type="compositionally biased region" description="Polar residues" evidence="7">
    <location>
        <begin position="45"/>
        <end position="60"/>
    </location>
</feature>
<keyword evidence="2 6" id="KW-0349">Heme</keyword>
<dbReference type="RefSeq" id="WP_306974508.1">
    <property type="nucleotide sequence ID" value="NZ_JAUSTQ010000002.1"/>
</dbReference>
<evidence type="ECO:0000256" key="4">
    <source>
        <dbReference type="ARBA" id="ARBA00022982"/>
    </source>
</evidence>
<evidence type="ECO:0000256" key="1">
    <source>
        <dbReference type="ARBA" id="ARBA00022448"/>
    </source>
</evidence>
<dbReference type="SUPFAM" id="SSF46626">
    <property type="entry name" value="Cytochrome c"/>
    <property type="match status" value="1"/>
</dbReference>
<reference evidence="10 11" key="1">
    <citation type="submission" date="2023-07" db="EMBL/GenBank/DDBJ databases">
        <title>Genomic Encyclopedia of Type Strains, Phase IV (KMG-IV): sequencing the most valuable type-strain genomes for metagenomic binning, comparative biology and taxonomic classification.</title>
        <authorList>
            <person name="Goeker M."/>
        </authorList>
    </citation>
    <scope>NUCLEOTIDE SEQUENCE [LARGE SCALE GENOMIC DNA]</scope>
    <source>
        <strain evidence="10 11">DSM 16460</strain>
    </source>
</reference>
<dbReference type="PANTHER" id="PTHR37823">
    <property type="entry name" value="CYTOCHROME C-553-LIKE"/>
    <property type="match status" value="1"/>
</dbReference>
<evidence type="ECO:0000256" key="3">
    <source>
        <dbReference type="ARBA" id="ARBA00022723"/>
    </source>
</evidence>
<dbReference type="InterPro" id="IPR009056">
    <property type="entry name" value="Cyt_c-like_dom"/>
</dbReference>
<keyword evidence="8" id="KW-1133">Transmembrane helix</keyword>
<evidence type="ECO:0000313" key="11">
    <source>
        <dbReference type="Proteomes" id="UP001224359"/>
    </source>
</evidence>
<dbReference type="InterPro" id="IPR054780">
    <property type="entry name" value="Cytochro_C550_firm"/>
</dbReference>
<dbReference type="PANTHER" id="PTHR37823:SF4">
    <property type="entry name" value="MENAQUINOL-CYTOCHROME C REDUCTASE CYTOCHROME B_C SUBUNIT"/>
    <property type="match status" value="1"/>
</dbReference>
<evidence type="ECO:0000256" key="8">
    <source>
        <dbReference type="SAM" id="Phobius"/>
    </source>
</evidence>
<dbReference type="InterPro" id="IPR012218">
    <property type="entry name" value="Cyt_c_BACSU-c550-type"/>
</dbReference>
<evidence type="ECO:0000256" key="5">
    <source>
        <dbReference type="ARBA" id="ARBA00023004"/>
    </source>
</evidence>
<dbReference type="PIRSF" id="PIRSF000025">
    <property type="entry name" value="Cytc_Bsub_c550"/>
    <property type="match status" value="1"/>
</dbReference>
<evidence type="ECO:0000256" key="7">
    <source>
        <dbReference type="SAM" id="MobiDB-lite"/>
    </source>
</evidence>
<feature type="transmembrane region" description="Helical" evidence="8">
    <location>
        <begin position="6"/>
        <end position="28"/>
    </location>
</feature>
<comment type="caution">
    <text evidence="10">The sequence shown here is derived from an EMBL/GenBank/DDBJ whole genome shotgun (WGS) entry which is preliminary data.</text>
</comment>
<evidence type="ECO:0000256" key="6">
    <source>
        <dbReference type="PROSITE-ProRule" id="PRU00433"/>
    </source>
</evidence>
<keyword evidence="5 6" id="KW-0408">Iron</keyword>
<keyword evidence="1" id="KW-0813">Transport</keyword>
<organism evidence="10 11">
    <name type="scientific">Alkalibacillus salilacus</name>
    <dbReference type="NCBI Taxonomy" id="284582"/>
    <lineage>
        <taxon>Bacteria</taxon>
        <taxon>Bacillati</taxon>
        <taxon>Bacillota</taxon>
        <taxon>Bacilli</taxon>
        <taxon>Bacillales</taxon>
        <taxon>Bacillaceae</taxon>
        <taxon>Alkalibacillus</taxon>
    </lineage>
</organism>
<protein>
    <submittedName>
        <fullName evidence="10">Cytochrome c550</fullName>
    </submittedName>
</protein>
<dbReference type="PROSITE" id="PS51007">
    <property type="entry name" value="CYTC"/>
    <property type="match status" value="1"/>
</dbReference>
<dbReference type="EMBL" id="JAUSTQ010000002">
    <property type="protein sequence ID" value="MDQ0158650.1"/>
    <property type="molecule type" value="Genomic_DNA"/>
</dbReference>
<dbReference type="Gene3D" id="1.10.760.10">
    <property type="entry name" value="Cytochrome c-like domain"/>
    <property type="match status" value="1"/>
</dbReference>
<gene>
    <name evidence="10" type="ORF">J2S77_000606</name>
</gene>
<proteinExistence type="predicted"/>
<feature type="compositionally biased region" description="Acidic residues" evidence="7">
    <location>
        <begin position="35"/>
        <end position="44"/>
    </location>
</feature>
<keyword evidence="8" id="KW-0472">Membrane</keyword>
<feature type="region of interest" description="Disordered" evidence="7">
    <location>
        <begin position="33"/>
        <end position="76"/>
    </location>
</feature>
<keyword evidence="3 6" id="KW-0479">Metal-binding</keyword>
<keyword evidence="11" id="KW-1185">Reference proteome</keyword>